<organism evidence="3 4">
    <name type="scientific">Flavobacterium chungnamense</name>
    <dbReference type="NCBI Taxonomy" id="706182"/>
    <lineage>
        <taxon>Bacteria</taxon>
        <taxon>Pseudomonadati</taxon>
        <taxon>Bacteroidota</taxon>
        <taxon>Flavobacteriia</taxon>
        <taxon>Flavobacteriales</taxon>
        <taxon>Flavobacteriaceae</taxon>
        <taxon>Flavobacterium</taxon>
    </lineage>
</organism>
<dbReference type="Pfam" id="PF01841">
    <property type="entry name" value="Transglut_core"/>
    <property type="match status" value="1"/>
</dbReference>
<feature type="chain" id="PRO_5047358908" description="Transglutaminase-like domain-containing protein" evidence="1">
    <location>
        <begin position="21"/>
        <end position="378"/>
    </location>
</feature>
<evidence type="ECO:0000256" key="1">
    <source>
        <dbReference type="SAM" id="SignalP"/>
    </source>
</evidence>
<reference evidence="4" key="1">
    <citation type="journal article" date="2019" name="Int. J. Syst. Evol. Microbiol.">
        <title>The Global Catalogue of Microorganisms (GCM) 10K type strain sequencing project: providing services to taxonomists for standard genome sequencing and annotation.</title>
        <authorList>
            <consortium name="The Broad Institute Genomics Platform"/>
            <consortium name="The Broad Institute Genome Sequencing Center for Infectious Disease"/>
            <person name="Wu L."/>
            <person name="Ma J."/>
        </authorList>
    </citation>
    <scope>NUCLEOTIDE SEQUENCE [LARGE SCALE GENOMIC DNA]</scope>
    <source>
        <strain evidence="4">JCM 17068</strain>
    </source>
</reference>
<accession>A0ABP7UKF0</accession>
<name>A0ABP7UKF0_9FLAO</name>
<proteinExistence type="predicted"/>
<sequence>MKLKLNYLIILLFIGQLLTAQEKTTTIKANSTSVDIRDGESFKKGTWKITPEANPDVYVTSSLGKKVTFYTDLDSISIEISKTTKFDFIILLNGKTKAFTQIKYKPTYLETLKEASKYNLTENREIPKFTYQDKENPNLVALRNGFKLDSIAGKGNEVSKIINLLHWIHNLIPHDGQHANPEVKNAMNMIAVCKKDKRGLNCRGLATVLNECYLSLGIKSRFVTCLPKDHEDTECHVINMVYSNDLKKWLWIDPTNDAYVMNEKGELLSIEEVRERLINNGPLIVNPDANWNHKESIKKENYLYNYMAKNTYRFECPLVSEYNSETWFDGKSITFVDLLPLDYDTQEPIKKEGKNKNTGTTFIYYKTNNPSLFWQTPN</sequence>
<evidence type="ECO:0000259" key="2">
    <source>
        <dbReference type="Pfam" id="PF01841"/>
    </source>
</evidence>
<gene>
    <name evidence="3" type="ORF">GCM10022388_08870</name>
</gene>
<dbReference type="EMBL" id="BAABCS010000006">
    <property type="protein sequence ID" value="GAA4045684.1"/>
    <property type="molecule type" value="Genomic_DNA"/>
</dbReference>
<protein>
    <recommendedName>
        <fullName evidence="2">Transglutaminase-like domain-containing protein</fullName>
    </recommendedName>
</protein>
<feature type="domain" description="Transglutaminase-like" evidence="2">
    <location>
        <begin position="151"/>
        <end position="254"/>
    </location>
</feature>
<dbReference type="RefSeq" id="WP_345091207.1">
    <property type="nucleotide sequence ID" value="NZ_BAABCS010000006.1"/>
</dbReference>
<keyword evidence="4" id="KW-1185">Reference proteome</keyword>
<keyword evidence="1" id="KW-0732">Signal</keyword>
<evidence type="ECO:0000313" key="3">
    <source>
        <dbReference type="EMBL" id="GAA4045684.1"/>
    </source>
</evidence>
<dbReference type="InterPro" id="IPR002931">
    <property type="entry name" value="Transglutaminase-like"/>
</dbReference>
<feature type="signal peptide" evidence="1">
    <location>
        <begin position="1"/>
        <end position="20"/>
    </location>
</feature>
<comment type="caution">
    <text evidence="3">The sequence shown here is derived from an EMBL/GenBank/DDBJ whole genome shotgun (WGS) entry which is preliminary data.</text>
</comment>
<dbReference type="Gene3D" id="3.10.620.30">
    <property type="match status" value="1"/>
</dbReference>
<dbReference type="SUPFAM" id="SSF54001">
    <property type="entry name" value="Cysteine proteinases"/>
    <property type="match status" value="1"/>
</dbReference>
<evidence type="ECO:0000313" key="4">
    <source>
        <dbReference type="Proteomes" id="UP001500426"/>
    </source>
</evidence>
<dbReference type="Proteomes" id="UP001500426">
    <property type="component" value="Unassembled WGS sequence"/>
</dbReference>
<dbReference type="InterPro" id="IPR038765">
    <property type="entry name" value="Papain-like_cys_pep_sf"/>
</dbReference>